<dbReference type="InterPro" id="IPR025392">
    <property type="entry name" value="DUF4124"/>
</dbReference>
<accession>A0A0W7Z434</accession>
<proteinExistence type="predicted"/>
<dbReference type="AlphaFoldDB" id="A0A0W7Z434"/>
<protein>
    <recommendedName>
        <fullName evidence="1">DUF4124 domain-containing protein</fullName>
    </recommendedName>
</protein>
<dbReference type="RefSeq" id="WP_058879586.1">
    <property type="nucleotide sequence ID" value="NZ_LPXH01000017.1"/>
</dbReference>
<dbReference type="EMBL" id="LPXH01000017">
    <property type="protein sequence ID" value="KUF42140.1"/>
    <property type="molecule type" value="Genomic_DNA"/>
</dbReference>
<organism evidence="2 3">
    <name type="scientific">Comamonas kerstersii</name>
    <dbReference type="NCBI Taxonomy" id="225992"/>
    <lineage>
        <taxon>Bacteria</taxon>
        <taxon>Pseudomonadati</taxon>
        <taxon>Pseudomonadota</taxon>
        <taxon>Betaproteobacteria</taxon>
        <taxon>Burkholderiales</taxon>
        <taxon>Comamonadaceae</taxon>
        <taxon>Comamonas</taxon>
    </lineage>
</organism>
<dbReference type="Pfam" id="PF13511">
    <property type="entry name" value="DUF4124"/>
    <property type="match status" value="1"/>
</dbReference>
<comment type="caution">
    <text evidence="2">The sequence shown here is derived from an EMBL/GenBank/DDBJ whole genome shotgun (WGS) entry which is preliminary data.</text>
</comment>
<evidence type="ECO:0000259" key="1">
    <source>
        <dbReference type="Pfam" id="PF13511"/>
    </source>
</evidence>
<evidence type="ECO:0000313" key="3">
    <source>
        <dbReference type="Proteomes" id="UP000053300"/>
    </source>
</evidence>
<keyword evidence="3" id="KW-1185">Reference proteome</keyword>
<reference evidence="2 3" key="1">
    <citation type="submission" date="2015-12" db="EMBL/GenBank/DDBJ databases">
        <title>Complete genome sequence of a multi-drug resistant strain Acidovorax sp. 12322-1.</title>
        <authorList>
            <person name="Ming D."/>
            <person name="Wang M."/>
            <person name="Hu S."/>
            <person name="Zhou Y."/>
            <person name="Jiang T."/>
        </authorList>
    </citation>
    <scope>NUCLEOTIDE SEQUENCE [LARGE SCALE GENOMIC DNA]</scope>
    <source>
        <strain evidence="2 3">12322-1</strain>
    </source>
</reference>
<gene>
    <name evidence="2" type="ORF">AS359_00425</name>
</gene>
<feature type="domain" description="DUF4124" evidence="1">
    <location>
        <begin position="23"/>
        <end position="61"/>
    </location>
</feature>
<dbReference type="Proteomes" id="UP000053300">
    <property type="component" value="Unassembled WGS sequence"/>
</dbReference>
<name>A0A0W7Z434_9BURK</name>
<sequence>MRNIAARKQPAVARLHAPTPAWAIYQCQDPATGRTTFQERPCEATGMRGKQIEVRPSTLGATGSATATATTAGTAQQLRAQSERHAKERRLRDLNAHDIPNAQARARSAASRCKERMDAVGRKKSSASNNLAGATWEQSLSTEMQAIATQCHAETAVLNAEVDRLLNEQRQLEQELAAQPAQ</sequence>
<evidence type="ECO:0000313" key="2">
    <source>
        <dbReference type="EMBL" id="KUF42140.1"/>
    </source>
</evidence>